<feature type="signal peptide" evidence="8">
    <location>
        <begin position="1"/>
        <end position="19"/>
    </location>
</feature>
<keyword evidence="5 7" id="KW-0378">Hydrolase</keyword>
<evidence type="ECO:0000313" key="11">
    <source>
        <dbReference type="Proteomes" id="UP000297031"/>
    </source>
</evidence>
<keyword evidence="11" id="KW-1185">Reference proteome</keyword>
<dbReference type="SUPFAM" id="SSF52279">
    <property type="entry name" value="Beta-D-glucan exohydrolase, C-terminal domain"/>
    <property type="match status" value="1"/>
</dbReference>
<evidence type="ECO:0000313" key="10">
    <source>
        <dbReference type="EMBL" id="QCD34466.1"/>
    </source>
</evidence>
<comment type="similarity">
    <text evidence="2 7">Belongs to the glycosyl hydrolase 3 family.</text>
</comment>
<evidence type="ECO:0000256" key="1">
    <source>
        <dbReference type="ARBA" id="ARBA00000448"/>
    </source>
</evidence>
<dbReference type="Gene3D" id="2.60.40.10">
    <property type="entry name" value="Immunoglobulins"/>
    <property type="match status" value="1"/>
</dbReference>
<proteinExistence type="inferred from homology"/>
<dbReference type="GO" id="GO:0008422">
    <property type="term" value="F:beta-glucosidase activity"/>
    <property type="evidence" value="ECO:0007669"/>
    <property type="project" value="UniProtKB-EC"/>
</dbReference>
<dbReference type="InterPro" id="IPR036881">
    <property type="entry name" value="Glyco_hydro_3_C_sf"/>
</dbReference>
<reference evidence="10 11" key="1">
    <citation type="submission" date="2019-02" db="EMBL/GenBank/DDBJ databases">
        <title>Isolation and identification of novel species under the genus Muribaculum.</title>
        <authorList>
            <person name="Miyake S."/>
            <person name="Ding Y."/>
            <person name="Low A."/>
            <person name="Soh M."/>
            <person name="Seedorf H."/>
        </authorList>
    </citation>
    <scope>NUCLEOTIDE SEQUENCE [LARGE SCALE GENOMIC DNA]</scope>
    <source>
        <strain evidence="10 11">TLL-A4</strain>
    </source>
</reference>
<dbReference type="InterPro" id="IPR001764">
    <property type="entry name" value="Glyco_hydro_3_N"/>
</dbReference>
<accession>A0A4P7VDJ5</accession>
<dbReference type="Pfam" id="PF14310">
    <property type="entry name" value="Fn3-like"/>
    <property type="match status" value="1"/>
</dbReference>
<dbReference type="InterPro" id="IPR002772">
    <property type="entry name" value="Glyco_hydro_3_C"/>
</dbReference>
<evidence type="ECO:0000259" key="9">
    <source>
        <dbReference type="SMART" id="SM01217"/>
    </source>
</evidence>
<feature type="chain" id="PRO_5020557756" description="beta-glucosidase" evidence="8">
    <location>
        <begin position="20"/>
        <end position="766"/>
    </location>
</feature>
<dbReference type="InterPro" id="IPR013783">
    <property type="entry name" value="Ig-like_fold"/>
</dbReference>
<protein>
    <recommendedName>
        <fullName evidence="3">beta-glucosidase</fullName>
        <ecNumber evidence="3">3.2.1.21</ecNumber>
    </recommendedName>
</protein>
<dbReference type="SUPFAM" id="SSF51445">
    <property type="entry name" value="(Trans)glycosidases"/>
    <property type="match status" value="1"/>
</dbReference>
<sequence>MKFISSKAAFAMVMLPALVATILMTQSCGKSGDVDSLYRDPSQPVEARVNNLLSQMTLEEKIGQLNQLSMPYGEGAFENLCDAVSRGEVGSLLNVPTAALSDSLQRVAMDSSRLGIPLLLARDVIHGYKTVFPIPLGQAATFDTALVKLGARIAATEASSDGIRWTFAPMIDIARDPRWGRIAEGCGEDVYLTSVMAKAMVDGFQGDDLTSPSSIAACAKHFAGYGASEAGRDYNSTYITERQLRNVYLPPFEEACKAGCLTYMSSFNDNDGVPSSGNKHLLTDILRGDWGFDGFVVSDWASVNEMVSHGFCSDPKDAAMKGLTAGLDMEMVSGTYIRYLKELVEEGKVSIDDIDRSVANILRVKFKLGLFENPYTGTPQSVKYDKAHLAAARQSAAEGTVMLKNDNGTLPLSADIKRILVTGPMADAPHDQLGTWAFDGEKDSTVTVLDALRDIYGDKMQIIYEPGLGYSRDKNTAGIAKAVNAARNADAVIAVVGEEAILSGEAHSLADINLLGAQGELIEALSRTGKPLVTVFIAGRPLTIAKQVEESDAVLYSFHPGTMGGPAIADLLFGVVSPSGKLPVTFPKSVGQIPVYYSEKNTGRPASGHETLLNDIPAEAGQTSLGCTSYYLDAGFGPLFPFGYGLSYGDFSYSDLAIDKSSYGVDDTIKATVTLSNNGKREATEVAQLYVRDMVGSVTRPVKELKGFKRVTLAPGESTQVTFELPVSELAFYGLEMERKVEPGDFTLWIGGDSDCTLSTSFEVTQ</sequence>
<dbReference type="InterPro" id="IPR036962">
    <property type="entry name" value="Glyco_hydro_3_N_sf"/>
</dbReference>
<dbReference type="OrthoDB" id="9805821at2"/>
<dbReference type="Gene3D" id="3.40.50.1700">
    <property type="entry name" value="Glycoside hydrolase family 3 C-terminal domain"/>
    <property type="match status" value="1"/>
</dbReference>
<dbReference type="SMART" id="SM01217">
    <property type="entry name" value="Fn3_like"/>
    <property type="match status" value="1"/>
</dbReference>
<dbReference type="Proteomes" id="UP000297031">
    <property type="component" value="Chromosome"/>
</dbReference>
<dbReference type="EC" id="3.2.1.21" evidence="3"/>
<dbReference type="Pfam" id="PF01915">
    <property type="entry name" value="Glyco_hydro_3_C"/>
    <property type="match status" value="1"/>
</dbReference>
<dbReference type="GO" id="GO:0009251">
    <property type="term" value="P:glucan catabolic process"/>
    <property type="evidence" value="ECO:0007669"/>
    <property type="project" value="TreeGrafter"/>
</dbReference>
<feature type="domain" description="Fibronectin type III-like" evidence="9">
    <location>
        <begin position="685"/>
        <end position="754"/>
    </location>
</feature>
<keyword evidence="4 8" id="KW-0732">Signal</keyword>
<dbReference type="PRINTS" id="PR00133">
    <property type="entry name" value="GLHYDRLASE3"/>
</dbReference>
<dbReference type="Gene3D" id="3.20.20.300">
    <property type="entry name" value="Glycoside hydrolase, family 3, N-terminal domain"/>
    <property type="match status" value="1"/>
</dbReference>
<evidence type="ECO:0000256" key="3">
    <source>
        <dbReference type="ARBA" id="ARBA00012744"/>
    </source>
</evidence>
<dbReference type="PROSITE" id="PS00775">
    <property type="entry name" value="GLYCOSYL_HYDROL_F3"/>
    <property type="match status" value="1"/>
</dbReference>
<evidence type="ECO:0000256" key="2">
    <source>
        <dbReference type="ARBA" id="ARBA00005336"/>
    </source>
</evidence>
<dbReference type="AlphaFoldDB" id="A0A4P7VDJ5"/>
<dbReference type="PANTHER" id="PTHR30620:SF16">
    <property type="entry name" value="LYSOSOMAL BETA GLUCOSIDASE"/>
    <property type="match status" value="1"/>
</dbReference>
<dbReference type="FunFam" id="3.20.20.300:FF:000005">
    <property type="entry name" value="Periplasmic beta-glucosidase"/>
    <property type="match status" value="1"/>
</dbReference>
<name>A0A4P7VDJ5_9BACT</name>
<evidence type="ECO:0000256" key="4">
    <source>
        <dbReference type="ARBA" id="ARBA00022729"/>
    </source>
</evidence>
<dbReference type="Pfam" id="PF00933">
    <property type="entry name" value="Glyco_hydro_3"/>
    <property type="match status" value="1"/>
</dbReference>
<dbReference type="InterPro" id="IPR019800">
    <property type="entry name" value="Glyco_hydro_3_AS"/>
</dbReference>
<dbReference type="PANTHER" id="PTHR30620">
    <property type="entry name" value="PERIPLASMIC BETA-GLUCOSIDASE-RELATED"/>
    <property type="match status" value="1"/>
</dbReference>
<organism evidence="10 11">
    <name type="scientific">Muribaculum gordoncarteri</name>
    <dbReference type="NCBI Taxonomy" id="2530390"/>
    <lineage>
        <taxon>Bacteria</taxon>
        <taxon>Pseudomonadati</taxon>
        <taxon>Bacteroidota</taxon>
        <taxon>Bacteroidia</taxon>
        <taxon>Bacteroidales</taxon>
        <taxon>Muribaculaceae</taxon>
        <taxon>Muribaculum</taxon>
    </lineage>
</organism>
<evidence type="ECO:0000256" key="5">
    <source>
        <dbReference type="ARBA" id="ARBA00022801"/>
    </source>
</evidence>
<gene>
    <name evidence="10" type="primary">bglX</name>
    <name evidence="10" type="ORF">E7746_00510</name>
</gene>
<dbReference type="KEGG" id="mgod:E7746_00510"/>
<dbReference type="EMBL" id="CP039393">
    <property type="protein sequence ID" value="QCD34466.1"/>
    <property type="molecule type" value="Genomic_DNA"/>
</dbReference>
<evidence type="ECO:0000256" key="6">
    <source>
        <dbReference type="ARBA" id="ARBA00023295"/>
    </source>
</evidence>
<dbReference type="InterPro" id="IPR017853">
    <property type="entry name" value="GH"/>
</dbReference>
<dbReference type="FunFam" id="2.60.40.10:FF:000495">
    <property type="entry name" value="Periplasmic beta-glucosidase"/>
    <property type="match status" value="1"/>
</dbReference>
<dbReference type="NCBIfam" id="NF011678">
    <property type="entry name" value="PRK15098.1"/>
    <property type="match status" value="1"/>
</dbReference>
<comment type="catalytic activity">
    <reaction evidence="1">
        <text>Hydrolysis of terminal, non-reducing beta-D-glucosyl residues with release of beta-D-glucose.</text>
        <dbReference type="EC" id="3.2.1.21"/>
    </reaction>
</comment>
<keyword evidence="6 7" id="KW-0326">Glycosidase</keyword>
<evidence type="ECO:0000256" key="8">
    <source>
        <dbReference type="SAM" id="SignalP"/>
    </source>
</evidence>
<dbReference type="InterPro" id="IPR051915">
    <property type="entry name" value="Cellulose_Degrad_GH3"/>
</dbReference>
<evidence type="ECO:0000256" key="7">
    <source>
        <dbReference type="RuleBase" id="RU361161"/>
    </source>
</evidence>
<dbReference type="InterPro" id="IPR026891">
    <property type="entry name" value="Fn3-like"/>
</dbReference>
<dbReference type="PROSITE" id="PS51257">
    <property type="entry name" value="PROKAR_LIPOPROTEIN"/>
    <property type="match status" value="1"/>
</dbReference>
<dbReference type="RefSeq" id="WP_136409483.1">
    <property type="nucleotide sequence ID" value="NZ_CP039393.1"/>
</dbReference>